<dbReference type="Pfam" id="PF24585">
    <property type="entry name" value="YunG"/>
    <property type="match status" value="1"/>
</dbReference>
<keyword evidence="2" id="KW-1185">Reference proteome</keyword>
<evidence type="ECO:0000313" key="2">
    <source>
        <dbReference type="Proteomes" id="UP001208567"/>
    </source>
</evidence>
<name>A0ABQ5N9X9_9CLOT</name>
<dbReference type="RefSeq" id="WP_264851164.1">
    <property type="nucleotide sequence ID" value="NZ_BRXR01000001.1"/>
</dbReference>
<proteinExistence type="predicted"/>
<comment type="caution">
    <text evidence="1">The sequence shown here is derived from an EMBL/GenBank/DDBJ whole genome shotgun (WGS) entry which is preliminary data.</text>
</comment>
<sequence length="124" mass="14491">MAAHVEQSIHEFLNILYKCWSINSSSKWTQDNPANGQCGVTSLVVNDFFGGDILKTITPKGWHFYNKIENDRLDLTRSQFSKEPIYLDILSSREDAFLDTNLEQYYYLRNSVNQYINEHYKTAI</sequence>
<gene>
    <name evidence="1" type="primary">yunG</name>
    <name evidence="1" type="ORF">bsdE14_32500</name>
</gene>
<dbReference type="EMBL" id="BRXR01000001">
    <property type="protein sequence ID" value="GLC31840.1"/>
    <property type="molecule type" value="Genomic_DNA"/>
</dbReference>
<reference evidence="1 2" key="1">
    <citation type="journal article" date="2024" name="Int. J. Syst. Evol. Microbiol.">
        <title>Clostridium omnivorum sp. nov., isolated from anoxic soil under the treatment of reductive soil disinfestation.</title>
        <authorList>
            <person name="Ueki A."/>
            <person name="Tonouchi A."/>
            <person name="Kaku N."/>
            <person name="Honma S."/>
            <person name="Ueki K."/>
        </authorList>
    </citation>
    <scope>NUCLEOTIDE SEQUENCE [LARGE SCALE GENOMIC DNA]</scope>
    <source>
        <strain evidence="1 2">E14</strain>
    </source>
</reference>
<dbReference type="Proteomes" id="UP001208567">
    <property type="component" value="Unassembled WGS sequence"/>
</dbReference>
<protein>
    <submittedName>
        <fullName evidence="1">Uncharacterized protein</fullName>
    </submittedName>
</protein>
<organism evidence="1 2">
    <name type="scientific">Clostridium omnivorum</name>
    <dbReference type="NCBI Taxonomy" id="1604902"/>
    <lineage>
        <taxon>Bacteria</taxon>
        <taxon>Bacillati</taxon>
        <taxon>Bacillota</taxon>
        <taxon>Clostridia</taxon>
        <taxon>Eubacteriales</taxon>
        <taxon>Clostridiaceae</taxon>
        <taxon>Clostridium</taxon>
    </lineage>
</organism>
<dbReference type="InterPro" id="IPR056238">
    <property type="entry name" value="YunG-like"/>
</dbReference>
<accession>A0ABQ5N9X9</accession>
<evidence type="ECO:0000313" key="1">
    <source>
        <dbReference type="EMBL" id="GLC31840.1"/>
    </source>
</evidence>